<comment type="caution">
    <text evidence="1">The sequence shown here is derived from an EMBL/GenBank/DDBJ whole genome shotgun (WGS) entry which is preliminary data.</text>
</comment>
<sequence>MSRAPTLHRPAGGTITLASRASSRRTAYAALVMAVGLTGAYAESIPNFEMLTLSAFAAGVLLGMRDGAAVAGLTMLAYTLLNPYGPAHPWVMASQVVGMAFAGVAGAL</sequence>
<proteinExistence type="predicted"/>
<gene>
    <name evidence="1" type="ORF">HOP12_06260</name>
</gene>
<feature type="non-terminal residue" evidence="1">
    <location>
        <position position="108"/>
    </location>
</feature>
<protein>
    <recommendedName>
        <fullName evidence="3">ECF transporter S component</fullName>
    </recommendedName>
</protein>
<evidence type="ECO:0000313" key="1">
    <source>
        <dbReference type="EMBL" id="NOT33759.1"/>
    </source>
</evidence>
<dbReference type="EMBL" id="JABFRW010000071">
    <property type="protein sequence ID" value="NOT33759.1"/>
    <property type="molecule type" value="Genomic_DNA"/>
</dbReference>
<evidence type="ECO:0000313" key="2">
    <source>
        <dbReference type="Proteomes" id="UP000580839"/>
    </source>
</evidence>
<reference evidence="1 2" key="1">
    <citation type="submission" date="2020-04" db="EMBL/GenBank/DDBJ databases">
        <title>Metagenomic profiling of ammonia- and methane-oxidizing microorganisms in a Dutch drinking water treatment plant.</title>
        <authorList>
            <person name="Poghosyan L."/>
            <person name="Leucker S."/>
        </authorList>
    </citation>
    <scope>NUCLEOTIDE SEQUENCE [LARGE SCALE GENOMIC DNA]</scope>
    <source>
        <strain evidence="1">S-RSF-IL-03</strain>
    </source>
</reference>
<evidence type="ECO:0008006" key="3">
    <source>
        <dbReference type="Google" id="ProtNLM"/>
    </source>
</evidence>
<accession>A0A849SX95</accession>
<dbReference type="Gene3D" id="1.10.1760.20">
    <property type="match status" value="1"/>
</dbReference>
<organism evidence="1 2">
    <name type="scientific">Eiseniibacteriota bacterium</name>
    <dbReference type="NCBI Taxonomy" id="2212470"/>
    <lineage>
        <taxon>Bacteria</taxon>
        <taxon>Candidatus Eiseniibacteriota</taxon>
    </lineage>
</organism>
<dbReference type="Proteomes" id="UP000580839">
    <property type="component" value="Unassembled WGS sequence"/>
</dbReference>
<dbReference type="AlphaFoldDB" id="A0A849SX95"/>
<name>A0A849SX95_UNCEI</name>